<gene>
    <name evidence="1" type="ORF">COL8621_00398</name>
</gene>
<dbReference type="EMBL" id="FXYE01000001">
    <property type="protein sequence ID" value="SMX31341.1"/>
    <property type="molecule type" value="Genomic_DNA"/>
</dbReference>
<evidence type="ECO:0000313" key="2">
    <source>
        <dbReference type="Proteomes" id="UP000202922"/>
    </source>
</evidence>
<sequence length="55" mass="6246">MSYAFCKICKNVSRTRLLIPFRETVTTITRLKACLQTAGHMMEISPQNSLGGEWI</sequence>
<protein>
    <submittedName>
        <fullName evidence="1">Uncharacterized protein</fullName>
    </submittedName>
</protein>
<evidence type="ECO:0000313" key="1">
    <source>
        <dbReference type="EMBL" id="SMX31341.1"/>
    </source>
</evidence>
<proteinExistence type="predicted"/>
<dbReference type="AlphaFoldDB" id="A0A238JL25"/>
<reference evidence="2" key="1">
    <citation type="submission" date="2017-05" db="EMBL/GenBank/DDBJ databases">
        <authorList>
            <person name="Rodrigo-Torres L."/>
            <person name="Arahal R. D."/>
            <person name="Lucena T."/>
        </authorList>
    </citation>
    <scope>NUCLEOTIDE SEQUENCE [LARGE SCALE GENOMIC DNA]</scope>
    <source>
        <strain evidence="2">CECT 8621</strain>
    </source>
</reference>
<organism evidence="1 2">
    <name type="scientific">Actibacterium lipolyticum</name>
    <dbReference type="NCBI Taxonomy" id="1524263"/>
    <lineage>
        <taxon>Bacteria</taxon>
        <taxon>Pseudomonadati</taxon>
        <taxon>Pseudomonadota</taxon>
        <taxon>Alphaproteobacteria</taxon>
        <taxon>Rhodobacterales</taxon>
        <taxon>Roseobacteraceae</taxon>
        <taxon>Actibacterium</taxon>
    </lineage>
</organism>
<dbReference type="Proteomes" id="UP000202922">
    <property type="component" value="Unassembled WGS sequence"/>
</dbReference>
<accession>A0A238JL25</accession>
<keyword evidence="2" id="KW-1185">Reference proteome</keyword>
<name>A0A238JL25_9RHOB</name>